<dbReference type="GO" id="GO:0009279">
    <property type="term" value="C:cell outer membrane"/>
    <property type="evidence" value="ECO:0007669"/>
    <property type="project" value="UniProtKB-SubCell"/>
</dbReference>
<dbReference type="Proteomes" id="UP000293874">
    <property type="component" value="Unassembled WGS sequence"/>
</dbReference>
<dbReference type="InterPro" id="IPR041700">
    <property type="entry name" value="OMP_b-brl_3"/>
</dbReference>
<evidence type="ECO:0000256" key="9">
    <source>
        <dbReference type="SAM" id="SignalP"/>
    </source>
</evidence>
<keyword evidence="5 9" id="KW-0732">Signal</keyword>
<protein>
    <submittedName>
        <fullName evidence="12">Outer membrane receptor protein involved in Fe transport</fullName>
    </submittedName>
</protein>
<evidence type="ECO:0000256" key="6">
    <source>
        <dbReference type="ARBA" id="ARBA00023136"/>
    </source>
</evidence>
<feature type="chain" id="PRO_5021023257" evidence="9">
    <location>
        <begin position="25"/>
        <end position="802"/>
    </location>
</feature>
<dbReference type="Pfam" id="PF07715">
    <property type="entry name" value="Plug"/>
    <property type="match status" value="1"/>
</dbReference>
<dbReference type="PANTHER" id="PTHR30069">
    <property type="entry name" value="TONB-DEPENDENT OUTER MEMBRANE RECEPTOR"/>
    <property type="match status" value="1"/>
</dbReference>
<keyword evidence="4" id="KW-0812">Transmembrane</keyword>
<keyword evidence="7" id="KW-0998">Cell outer membrane</keyword>
<comment type="caution">
    <text evidence="12">The sequence shown here is derived from an EMBL/GenBank/DDBJ whole genome shotgun (WGS) entry which is preliminary data.</text>
</comment>
<feature type="domain" description="Outer membrane protein beta-barrel" evidence="11">
    <location>
        <begin position="371"/>
        <end position="777"/>
    </location>
</feature>
<feature type="domain" description="TonB-dependent receptor plug" evidence="10">
    <location>
        <begin position="139"/>
        <end position="218"/>
    </location>
</feature>
<dbReference type="GO" id="GO:0015344">
    <property type="term" value="F:siderophore uptake transmembrane transporter activity"/>
    <property type="evidence" value="ECO:0007669"/>
    <property type="project" value="TreeGrafter"/>
</dbReference>
<name>A0A4Q7N0E3_9BACT</name>
<dbReference type="SUPFAM" id="SSF56935">
    <property type="entry name" value="Porins"/>
    <property type="match status" value="1"/>
</dbReference>
<dbReference type="InterPro" id="IPR039426">
    <property type="entry name" value="TonB-dep_rcpt-like"/>
</dbReference>
<evidence type="ECO:0000256" key="4">
    <source>
        <dbReference type="ARBA" id="ARBA00022692"/>
    </source>
</evidence>
<dbReference type="AlphaFoldDB" id="A0A4Q7N0E3"/>
<keyword evidence="3" id="KW-1134">Transmembrane beta strand</keyword>
<dbReference type="GO" id="GO:0044718">
    <property type="term" value="P:siderophore transmembrane transport"/>
    <property type="evidence" value="ECO:0007669"/>
    <property type="project" value="TreeGrafter"/>
</dbReference>
<keyword evidence="2" id="KW-0813">Transport</keyword>
<reference evidence="12 13" key="1">
    <citation type="submission" date="2019-02" db="EMBL/GenBank/DDBJ databases">
        <title>Genomic Encyclopedia of Type Strains, Phase IV (KMG-IV): sequencing the most valuable type-strain genomes for metagenomic binning, comparative biology and taxonomic classification.</title>
        <authorList>
            <person name="Goeker M."/>
        </authorList>
    </citation>
    <scope>NUCLEOTIDE SEQUENCE [LARGE SCALE GENOMIC DNA]</scope>
    <source>
        <strain evidence="12 13">DSM 18116</strain>
    </source>
</reference>
<keyword evidence="13" id="KW-1185">Reference proteome</keyword>
<evidence type="ECO:0000256" key="1">
    <source>
        <dbReference type="ARBA" id="ARBA00004571"/>
    </source>
</evidence>
<feature type="region of interest" description="Disordered" evidence="8">
    <location>
        <begin position="455"/>
        <end position="474"/>
    </location>
</feature>
<dbReference type="Pfam" id="PF14905">
    <property type="entry name" value="OMP_b-brl_3"/>
    <property type="match status" value="1"/>
</dbReference>
<dbReference type="Gene3D" id="2.40.170.20">
    <property type="entry name" value="TonB-dependent receptor, beta-barrel domain"/>
    <property type="match status" value="1"/>
</dbReference>
<evidence type="ECO:0000259" key="11">
    <source>
        <dbReference type="Pfam" id="PF14905"/>
    </source>
</evidence>
<evidence type="ECO:0000259" key="10">
    <source>
        <dbReference type="Pfam" id="PF07715"/>
    </source>
</evidence>
<dbReference type="Gene3D" id="2.170.130.10">
    <property type="entry name" value="TonB-dependent receptor, plug domain"/>
    <property type="match status" value="1"/>
</dbReference>
<evidence type="ECO:0000313" key="12">
    <source>
        <dbReference type="EMBL" id="RZS74622.1"/>
    </source>
</evidence>
<dbReference type="Pfam" id="PF13620">
    <property type="entry name" value="CarboxypepD_reg"/>
    <property type="match status" value="1"/>
</dbReference>
<evidence type="ECO:0000256" key="2">
    <source>
        <dbReference type="ARBA" id="ARBA00022448"/>
    </source>
</evidence>
<organism evidence="12 13">
    <name type="scientific">Pseudobacter ginsenosidimutans</name>
    <dbReference type="NCBI Taxonomy" id="661488"/>
    <lineage>
        <taxon>Bacteria</taxon>
        <taxon>Pseudomonadati</taxon>
        <taxon>Bacteroidota</taxon>
        <taxon>Chitinophagia</taxon>
        <taxon>Chitinophagales</taxon>
        <taxon>Chitinophagaceae</taxon>
        <taxon>Pseudobacter</taxon>
    </lineage>
</organism>
<dbReference type="SUPFAM" id="SSF49478">
    <property type="entry name" value="Cna protein B-type domain"/>
    <property type="match status" value="1"/>
</dbReference>
<keyword evidence="6" id="KW-0472">Membrane</keyword>
<evidence type="ECO:0000256" key="8">
    <source>
        <dbReference type="SAM" id="MobiDB-lite"/>
    </source>
</evidence>
<evidence type="ECO:0000256" key="3">
    <source>
        <dbReference type="ARBA" id="ARBA00022452"/>
    </source>
</evidence>
<keyword evidence="12" id="KW-0675">Receptor</keyword>
<feature type="signal peptide" evidence="9">
    <location>
        <begin position="1"/>
        <end position="24"/>
    </location>
</feature>
<proteinExistence type="predicted"/>
<dbReference type="InterPro" id="IPR036942">
    <property type="entry name" value="Beta-barrel_TonB_sf"/>
</dbReference>
<accession>A0A4Q7N0E3</accession>
<comment type="subcellular location">
    <subcellularLocation>
        <location evidence="1">Cell outer membrane</location>
        <topology evidence="1">Multi-pass membrane protein</topology>
    </subcellularLocation>
</comment>
<evidence type="ECO:0000256" key="7">
    <source>
        <dbReference type="ARBA" id="ARBA00023237"/>
    </source>
</evidence>
<dbReference type="InterPro" id="IPR037066">
    <property type="entry name" value="Plug_dom_sf"/>
</dbReference>
<dbReference type="RefSeq" id="WP_130539072.1">
    <property type="nucleotide sequence ID" value="NZ_CP042431.1"/>
</dbReference>
<dbReference type="EMBL" id="SGXA01000001">
    <property type="protein sequence ID" value="RZS74622.1"/>
    <property type="molecule type" value="Genomic_DNA"/>
</dbReference>
<dbReference type="OrthoDB" id="905812at2"/>
<dbReference type="PANTHER" id="PTHR30069:SF29">
    <property type="entry name" value="HEMOGLOBIN AND HEMOGLOBIN-HAPTOGLOBIN-BINDING PROTEIN 1-RELATED"/>
    <property type="match status" value="1"/>
</dbReference>
<sequence>MTNPPRSYPVFLVLLLSIASSATAQQRIHSVVIDSLTRKPVAHATVVLLNEKQQQLGSTTTSEAGSFNLNGILQSKFTLLITAISYSKKELNGQSIPDTIWLAPAVEGLREVTVSSRKKLVESRPGMLVYHAANDATNKGGTAADVLRKAPVLNVDAQGNVSMRGSKNLKILVNGKYSGQMARNAADALNMMPADIIQSVEVITTPSARYDAEGAAGVINIITKKGRKEFSGALEAAGSNLEQVLNPRIAINQEKWNIALNGHLHRYRTKEAVNTNRQQWKDGIPDGELIQQQESDNAAPHGSGDLTITFKPDSVSEFNFGVNTWFGKWPHNRQQQTIVKQAGGAISDQYLQTTTAKENYLGADFNLGYTRKFKRPGQEFNLLAQFSPSHSRNPYQTWLTENIHTLPVYEEINSNKTRNREWTAQADYQHPILDEDRMTLETGVKIILRNVNNQYSTSSGNPQDPAGLQPDPLRTDQFKYSQDVYSAYALLKNNFKKDWYLEGGLRVERTEIKGRFSSGPQFNNNFTNFIPNITVSKKLNDEHHLSLSYTQRLTRPYIWDLNPNIDASDPKNHYSGNPDLEPETMHQAELVYGWNRGTKFFLNSSLFWKQTDDAIVDYTQTNAEGISSTKKQNLAGNKMYGLNFSSNAMINSWLSLNGNFNVNHLEFTSQALHIFNEGWAADIDLNATIKLPNRFSVQAFGEYSTRMITLQGHESYQYMYTFAVKKEIVKPKLSITAAAINPFSTYIPQEIVLQSASFHSLATNRYYLRAFKLTVNWEFGNIFQQKTRKKIVNDDIKGNSKG</sequence>
<evidence type="ECO:0000256" key="5">
    <source>
        <dbReference type="ARBA" id="ARBA00022729"/>
    </source>
</evidence>
<dbReference type="InterPro" id="IPR012910">
    <property type="entry name" value="Plug_dom"/>
</dbReference>
<gene>
    <name evidence="12" type="ORF">EV199_0471</name>
</gene>
<evidence type="ECO:0000313" key="13">
    <source>
        <dbReference type="Proteomes" id="UP000293874"/>
    </source>
</evidence>